<evidence type="ECO:0000313" key="1">
    <source>
        <dbReference type="EMBL" id="MBA0823744.1"/>
    </source>
</evidence>
<gene>
    <name evidence="1" type="ORF">Goarm_020452</name>
</gene>
<proteinExistence type="predicted"/>
<name>A0A7J9IQ43_9ROSI</name>
<sequence length="56" mass="6479">MMFTLMIEKLCNASDNMSQATCNLTPAMDPYGIPQANYLIACRRKFQKLVRYTFSH</sequence>
<protein>
    <submittedName>
        <fullName evidence="1">Uncharacterized protein</fullName>
    </submittedName>
</protein>
<organism evidence="1 2">
    <name type="scientific">Gossypium armourianum</name>
    <dbReference type="NCBI Taxonomy" id="34283"/>
    <lineage>
        <taxon>Eukaryota</taxon>
        <taxon>Viridiplantae</taxon>
        <taxon>Streptophyta</taxon>
        <taxon>Embryophyta</taxon>
        <taxon>Tracheophyta</taxon>
        <taxon>Spermatophyta</taxon>
        <taxon>Magnoliopsida</taxon>
        <taxon>eudicotyledons</taxon>
        <taxon>Gunneridae</taxon>
        <taxon>Pentapetalae</taxon>
        <taxon>rosids</taxon>
        <taxon>malvids</taxon>
        <taxon>Malvales</taxon>
        <taxon>Malvaceae</taxon>
        <taxon>Malvoideae</taxon>
        <taxon>Gossypium</taxon>
    </lineage>
</organism>
<dbReference type="AlphaFoldDB" id="A0A7J9IQ43"/>
<accession>A0A7J9IQ43</accession>
<dbReference type="Proteomes" id="UP000593575">
    <property type="component" value="Unassembled WGS sequence"/>
</dbReference>
<keyword evidence="2" id="KW-1185">Reference proteome</keyword>
<comment type="caution">
    <text evidence="1">The sequence shown here is derived from an EMBL/GenBank/DDBJ whole genome shotgun (WGS) entry which is preliminary data.</text>
</comment>
<evidence type="ECO:0000313" key="2">
    <source>
        <dbReference type="Proteomes" id="UP000593575"/>
    </source>
</evidence>
<dbReference type="EMBL" id="JABFAE010000002">
    <property type="protein sequence ID" value="MBA0823744.1"/>
    <property type="molecule type" value="Genomic_DNA"/>
</dbReference>
<reference evidence="1 2" key="1">
    <citation type="journal article" date="2019" name="Genome Biol. Evol.">
        <title>Insights into the evolution of the New World diploid cottons (Gossypium, subgenus Houzingenia) based on genome sequencing.</title>
        <authorList>
            <person name="Grover C.E."/>
            <person name="Arick M.A. 2nd"/>
            <person name="Thrash A."/>
            <person name="Conover J.L."/>
            <person name="Sanders W.S."/>
            <person name="Peterson D.G."/>
            <person name="Frelichowski J.E."/>
            <person name="Scheffler J.A."/>
            <person name="Scheffler B.E."/>
            <person name="Wendel J.F."/>
        </authorList>
    </citation>
    <scope>NUCLEOTIDE SEQUENCE [LARGE SCALE GENOMIC DNA]</scope>
    <source>
        <strain evidence="1">6</strain>
        <tissue evidence="1">Leaf</tissue>
    </source>
</reference>